<protein>
    <submittedName>
        <fullName evidence="1">Uncharacterized protein</fullName>
    </submittedName>
</protein>
<comment type="caution">
    <text evidence="1">The sequence shown here is derived from an EMBL/GenBank/DDBJ whole genome shotgun (WGS) entry which is preliminary data.</text>
</comment>
<organism evidence="1">
    <name type="scientific">termite gut metagenome</name>
    <dbReference type="NCBI Taxonomy" id="433724"/>
    <lineage>
        <taxon>unclassified sequences</taxon>
        <taxon>metagenomes</taxon>
        <taxon>organismal metagenomes</taxon>
    </lineage>
</organism>
<dbReference type="EMBL" id="SNRY01005156">
    <property type="protein sequence ID" value="KAA6315684.1"/>
    <property type="molecule type" value="Genomic_DNA"/>
</dbReference>
<feature type="non-terminal residue" evidence="1">
    <location>
        <position position="1"/>
    </location>
</feature>
<sequence length="79" mass="8604">TQKQSNGKMECTLEPKYGQVQLNSFAVKAPVGKKLKTAQVQVGGQLIPAKVKQEGTKVLITWVNRITVKSGDKLILVLV</sequence>
<gene>
    <name evidence="1" type="ORF">EZS27_033893</name>
</gene>
<reference evidence="1" key="1">
    <citation type="submission" date="2019-03" db="EMBL/GenBank/DDBJ databases">
        <title>Single cell metagenomics reveals metabolic interactions within the superorganism composed of flagellate Streblomastix strix and complex community of Bacteroidetes bacteria on its surface.</title>
        <authorList>
            <person name="Treitli S.C."/>
            <person name="Kolisko M."/>
            <person name="Husnik F."/>
            <person name="Keeling P."/>
            <person name="Hampl V."/>
        </authorList>
    </citation>
    <scope>NUCLEOTIDE SEQUENCE</scope>
    <source>
        <strain evidence="1">STM</strain>
    </source>
</reference>
<dbReference type="AlphaFoldDB" id="A0A5J4Q474"/>
<name>A0A5J4Q474_9ZZZZ</name>
<proteinExistence type="predicted"/>
<evidence type="ECO:0000313" key="1">
    <source>
        <dbReference type="EMBL" id="KAA6315684.1"/>
    </source>
</evidence>
<accession>A0A5J4Q474</accession>